<gene>
    <name evidence="1" type="ORF">FRY74_10855</name>
</gene>
<reference evidence="1 2" key="1">
    <citation type="submission" date="2019-08" db="EMBL/GenBank/DDBJ databases">
        <title>Genome of Vicingus serpentipes NCIMB 15042.</title>
        <authorList>
            <person name="Bowman J.P."/>
        </authorList>
    </citation>
    <scope>NUCLEOTIDE SEQUENCE [LARGE SCALE GENOMIC DNA]</scope>
    <source>
        <strain evidence="1 2">NCIMB 15042</strain>
    </source>
</reference>
<name>A0A5C6RQR9_9FLAO</name>
<evidence type="ECO:0008006" key="3">
    <source>
        <dbReference type="Google" id="ProtNLM"/>
    </source>
</evidence>
<protein>
    <recommendedName>
        <fullName evidence="3">DUF2460 domain-containing protein</fullName>
    </recommendedName>
</protein>
<dbReference type="Proteomes" id="UP000321721">
    <property type="component" value="Unassembled WGS sequence"/>
</dbReference>
<sequence>MKKFIYILFVLLSPYLIEAQSLSNFKVAIISLSSDSVFLDSLAIVPQSELLYLDDVLINNSFYEIDYGASILRVKNPSILNKKVKISYRVLPVSFSTSYEHKKIGQIERYDPVSKNPFLFEYVPATEDVFYLNGLNKSGSISRGVTFGNNQDLAVNSSLNLQLSGKVTNDISILASISDENIPIQAEGNTQQLQDFDNVFIQLFNDQWRLTAGDFFMKQPKSYFLNYNKKAKGGSFEIALQPSKKNENRILTPYISAAIAKGKFARNQFVGIEGNQGPYRLKGNDNETFIVVLSGTEQVFVDGQLLKRGNEFDYVIDYNTSEITFTANFLITKDKRIVVTFEYSDRNYSRTIYHFNTEYESEKLKLDFNIYSEQDLKDQPLQQDLTNEQKLVLANVGDSLQKAVVPNFTAVEFSENKVLYQMIDTLGYDSVFVYSTNPDSAIYQLGFSQVGANNGNYVQIQSSANGKVYEWVAPVGGIPQGNFEPVILLISPKKLQVTTLGGSYKFSDKSIISWEGALSNYDKNTFSTLDGEDNIGYAFKVNSINKVSIDNTQEKGWQMLVGGGYEFVDKDFNFLGPFRNIEFQRDWNTSNLTLFSDQHLGQVHLGIEKEKKASLVYQIDVLQNINEYKGVKNNVNFNYNLNGFNAIGSGSFLYTDGLQNTRFFRNKLRLTQNLGWFVLGAEEEFEQNKFLVNLSDTLKANSYQFLVWKSFLQNADTSINKYTLSYQQRTDNVPLINQLIPTTKAEDVAIGYDWLKNKNHILRTKFTYRKLEILEPTLSAIQPDENVLSRLEYVGKLLKSAITLNTYYQVGSGLEVKREFSYAEVQPGQGTHAYLGDLNGNGVNDLNEFEVAAFQDQANFIKIFTPTNDYVRTYTNDFNQGLFLNPETQWGTGKGVKKFLSRFSNRTNYRVARKVSDKTDYYNPFIGSVDDSSLVTLNLGFLNTIYFNRTNTNWSADFTYQDNQDKSLLTNGKESRRYFIRTLKVRWNLTRIITFNTTLANGVKNNKSQFFTNQNYYLTNYEAEPKLVIQPNVKFRITILYKYKEKYNDEFLGGQELKANKVGGEFRYNIASKGSFLFSINFIENKYKSIINNESLNYEMLEGLQQGSNTTWELVFQQNLSKHMQLSLNYNGRKSNDAKIIHIGGVQVRAFF</sequence>
<evidence type="ECO:0000313" key="1">
    <source>
        <dbReference type="EMBL" id="TXB64284.1"/>
    </source>
</evidence>
<dbReference type="OrthoDB" id="9815802at2"/>
<dbReference type="EMBL" id="VOOS01000005">
    <property type="protein sequence ID" value="TXB64284.1"/>
    <property type="molecule type" value="Genomic_DNA"/>
</dbReference>
<keyword evidence="2" id="KW-1185">Reference proteome</keyword>
<proteinExistence type="predicted"/>
<dbReference type="RefSeq" id="WP_147101472.1">
    <property type="nucleotide sequence ID" value="NZ_VOOS01000005.1"/>
</dbReference>
<evidence type="ECO:0000313" key="2">
    <source>
        <dbReference type="Proteomes" id="UP000321721"/>
    </source>
</evidence>
<dbReference type="AlphaFoldDB" id="A0A5C6RQR9"/>
<accession>A0A5C6RQR9</accession>
<comment type="caution">
    <text evidence="1">The sequence shown here is derived from an EMBL/GenBank/DDBJ whole genome shotgun (WGS) entry which is preliminary data.</text>
</comment>
<organism evidence="1 2">
    <name type="scientific">Vicingus serpentipes</name>
    <dbReference type="NCBI Taxonomy" id="1926625"/>
    <lineage>
        <taxon>Bacteria</taxon>
        <taxon>Pseudomonadati</taxon>
        <taxon>Bacteroidota</taxon>
        <taxon>Flavobacteriia</taxon>
        <taxon>Flavobacteriales</taxon>
        <taxon>Vicingaceae</taxon>
        <taxon>Vicingus</taxon>
    </lineage>
</organism>